<proteinExistence type="inferred from homology"/>
<keyword evidence="8" id="KW-1185">Reference proteome</keyword>
<keyword evidence="5 6" id="KW-0472">Membrane</keyword>
<comment type="similarity">
    <text evidence="1 6">Belongs to the RAMP4 family.</text>
</comment>
<gene>
    <name evidence="7" type="ORF">SISNIDRAFT_454476</name>
</gene>
<keyword evidence="2 6" id="KW-0812">Transmembrane</keyword>
<evidence type="ECO:0000256" key="5">
    <source>
        <dbReference type="ARBA" id="ARBA00023136"/>
    </source>
</evidence>
<feature type="non-terminal residue" evidence="7">
    <location>
        <position position="1"/>
    </location>
</feature>
<accession>A0A164UKM7</accession>
<dbReference type="InterPro" id="IPR010580">
    <property type="entry name" value="ER_stress-assoc"/>
</dbReference>
<evidence type="ECO:0000313" key="8">
    <source>
        <dbReference type="Proteomes" id="UP000076722"/>
    </source>
</evidence>
<dbReference type="GO" id="GO:0005789">
    <property type="term" value="C:endoplasmic reticulum membrane"/>
    <property type="evidence" value="ECO:0007669"/>
    <property type="project" value="UniProtKB-SubCell"/>
</dbReference>
<dbReference type="Proteomes" id="UP000076722">
    <property type="component" value="Unassembled WGS sequence"/>
</dbReference>
<comment type="function">
    <text evidence="6">Interacts with target proteins during translocation into the lumen of the endoplasmic reticulum. Protects unfolded target proteins against degradation and facilitate correct glycosylation.</text>
</comment>
<organism evidence="7 8">
    <name type="scientific">Sistotremastrum niveocremeum HHB9708</name>
    <dbReference type="NCBI Taxonomy" id="1314777"/>
    <lineage>
        <taxon>Eukaryota</taxon>
        <taxon>Fungi</taxon>
        <taxon>Dikarya</taxon>
        <taxon>Basidiomycota</taxon>
        <taxon>Agaricomycotina</taxon>
        <taxon>Agaricomycetes</taxon>
        <taxon>Sistotremastrales</taxon>
        <taxon>Sistotremastraceae</taxon>
        <taxon>Sertulicium</taxon>
        <taxon>Sertulicium niveocremeum</taxon>
    </lineage>
</organism>
<feature type="transmembrane region" description="Helical" evidence="6">
    <location>
        <begin position="38"/>
        <end position="63"/>
    </location>
</feature>
<evidence type="ECO:0000256" key="2">
    <source>
        <dbReference type="ARBA" id="ARBA00022692"/>
    </source>
</evidence>
<name>A0A164UKM7_9AGAM</name>
<dbReference type="AlphaFoldDB" id="A0A164UKM7"/>
<dbReference type="Pfam" id="PF06624">
    <property type="entry name" value="RAMP4"/>
    <property type="match status" value="1"/>
</dbReference>
<evidence type="ECO:0000256" key="4">
    <source>
        <dbReference type="ARBA" id="ARBA00022989"/>
    </source>
</evidence>
<comment type="subcellular location">
    <subcellularLocation>
        <location evidence="6">Membrane</location>
        <topology evidence="6">Single-pass membrane protein</topology>
    </subcellularLocation>
    <subcellularLocation>
        <location evidence="6">Endoplasmic reticulum membrane</location>
        <topology evidence="6">Single-pass membrane protein</topology>
    </subcellularLocation>
</comment>
<evidence type="ECO:0000256" key="6">
    <source>
        <dbReference type="RuleBase" id="RU364120"/>
    </source>
</evidence>
<protein>
    <recommendedName>
        <fullName evidence="6">Stress-associated endoplasmic reticulum protein</fullName>
    </recommendedName>
</protein>
<reference evidence="7 8" key="1">
    <citation type="journal article" date="2016" name="Mol. Biol. Evol.">
        <title>Comparative Genomics of Early-Diverging Mushroom-Forming Fungi Provides Insights into the Origins of Lignocellulose Decay Capabilities.</title>
        <authorList>
            <person name="Nagy L.G."/>
            <person name="Riley R."/>
            <person name="Tritt A."/>
            <person name="Adam C."/>
            <person name="Daum C."/>
            <person name="Floudas D."/>
            <person name="Sun H."/>
            <person name="Yadav J.S."/>
            <person name="Pangilinan J."/>
            <person name="Larsson K.H."/>
            <person name="Matsuura K."/>
            <person name="Barry K."/>
            <person name="Labutti K."/>
            <person name="Kuo R."/>
            <person name="Ohm R.A."/>
            <person name="Bhattacharya S.S."/>
            <person name="Shirouzu T."/>
            <person name="Yoshinaga Y."/>
            <person name="Martin F.M."/>
            <person name="Grigoriev I.V."/>
            <person name="Hibbett D.S."/>
        </authorList>
    </citation>
    <scope>NUCLEOTIDE SEQUENCE [LARGE SCALE GENOMIC DNA]</scope>
    <source>
        <strain evidence="7 8">HHB9708</strain>
    </source>
</reference>
<keyword evidence="4 6" id="KW-1133">Transmembrane helix</keyword>
<sequence>PTAFEIRQKNAQFAAAAKAGKNPAKPSRQERLLKRSPVSMWALSIIGFVVFGGVIFELARLIFL</sequence>
<evidence type="ECO:0000256" key="3">
    <source>
        <dbReference type="ARBA" id="ARBA00022824"/>
    </source>
</evidence>
<keyword evidence="3 6" id="KW-0256">Endoplasmic reticulum</keyword>
<evidence type="ECO:0000313" key="7">
    <source>
        <dbReference type="EMBL" id="KZS93319.1"/>
    </source>
</evidence>
<evidence type="ECO:0000256" key="1">
    <source>
        <dbReference type="ARBA" id="ARBA00005500"/>
    </source>
</evidence>
<dbReference type="EMBL" id="KV419407">
    <property type="protein sequence ID" value="KZS93319.1"/>
    <property type="molecule type" value="Genomic_DNA"/>
</dbReference>